<dbReference type="Gene3D" id="3.30.470.20">
    <property type="entry name" value="ATP-grasp fold, B domain"/>
    <property type="match status" value="1"/>
</dbReference>
<dbReference type="InterPro" id="IPR008279">
    <property type="entry name" value="PEP-util_enz_mobile_dom"/>
</dbReference>
<keyword evidence="7 17" id="KW-0808">Transferase</keyword>
<evidence type="ECO:0000256" key="11">
    <source>
        <dbReference type="ARBA" id="ARBA00022840"/>
    </source>
</evidence>
<dbReference type="GO" id="GO:0005524">
    <property type="term" value="F:ATP binding"/>
    <property type="evidence" value="ECO:0007669"/>
    <property type="project" value="UniProtKB-KW"/>
</dbReference>
<keyword evidence="17" id="KW-0670">Pyruvate</keyword>
<proteinExistence type="inferred from homology"/>
<dbReference type="UniPathway" id="UPA00138"/>
<dbReference type="AlphaFoldDB" id="A0A1J5NL29"/>
<evidence type="ECO:0000313" key="17">
    <source>
        <dbReference type="EMBL" id="OIQ52345.1"/>
    </source>
</evidence>
<reference evidence="17 18" key="1">
    <citation type="submission" date="2015-09" db="EMBL/GenBank/DDBJ databases">
        <title>Genome of Desulfovibrio dechloracetivorans BerOc1, a mercury methylating strain isolated from highly hydrocarbons and metals contaminated coastal sediments.</title>
        <authorList>
            <person name="Goni Urriza M."/>
            <person name="Gassie C."/>
            <person name="Bouchez O."/>
            <person name="Klopp C."/>
            <person name="Ranchou-Peyruse A."/>
            <person name="Remy G."/>
        </authorList>
    </citation>
    <scope>NUCLEOTIDE SEQUENCE [LARGE SCALE GENOMIC DNA]</scope>
    <source>
        <strain evidence="17 18">BerOc1</strain>
    </source>
</reference>
<dbReference type="EC" id="2.7.9.2" evidence="5"/>
<keyword evidence="8" id="KW-0479">Metal-binding</keyword>
<sequence length="871" mass="95024">MKTALKTLFHFIHGNPEGKREAVEKFLNKSEEFRLLLAANGKALELMAEMTEAARSGHPSGITRVRAFSVMVASSVRQMIERLCRMAPGRYDALREVFNAIVQDMDQAFAGPPKGPLGPTVVRMADLRAIDLLETGSKVAMLGEIKAELGAVVPRGFAITASGFRLFMESTGLDDEINRLIQIHDGNSLEELTDLARSIRQAIDLAPMPEELETAVREQCARLGDVRLAVRSSALGEDSEQAGFAGQFATRLGVKPAQVTDAYREVVSSMYSATAMTYVRNRGLREDGMVMAAGCMEMINAVAGGVIYTRPPVGGDSDAVIVNAVPGLPCAVVDGSSMADSYSVDRETGRIRSRDIAEKEIRFILTSGGKVRKEKLYGGRELEPAVPDRDIERLAALALRIEEHFGHPQDIEWAKDRDGLIVILQCRPLTVCEDAPGPRSKPWSDDEESRGLAILSGCIPASPGAAAGYVVKVETEEDMFRFPDGAVLLARNARPQLSALLPRAAALVAEFGSSVGHLANVAREYAIPALIGAPGAVERLSGVGVITVNGSNGTIYLGRRKRMIQREARPTARVRTTDVGLALERVLRFITPLTLTDPESTEFRPEGCRSMHDITRFCHEKAVYEMFAQGDRPVSGARRLAGERAMQYWLVDIGGGTSADAGGPANSRRDITIEAVCSSPMRALWYGMMAVPWEGPPPPTMDGFMSVMTSAARNPALAAGVRNDMGERNYFIVGGRYCNLQSRFGFHFCTIEGFAGDDPNVNYALFQFKGGGASMDRRHLRSRLVAEILEKRGFIAEIREDALFARLEGVSRQAVEQAMAVLGYLLMHTRQIDMSMADPGMTVRYRERFEADIERLLEGLPNELREAGCAA</sequence>
<evidence type="ECO:0000256" key="5">
    <source>
        <dbReference type="ARBA" id="ARBA00011996"/>
    </source>
</evidence>
<keyword evidence="12" id="KW-0460">Magnesium</keyword>
<dbReference type="GO" id="GO:0006094">
    <property type="term" value="P:gluconeogenesis"/>
    <property type="evidence" value="ECO:0007669"/>
    <property type="project" value="UniProtKB-UniPathway"/>
</dbReference>
<dbReference type="GO" id="GO:0008986">
    <property type="term" value="F:pyruvate, water dikinase activity"/>
    <property type="evidence" value="ECO:0007669"/>
    <property type="project" value="UniProtKB-EC"/>
</dbReference>
<dbReference type="Gene3D" id="3.30.1490.20">
    <property type="entry name" value="ATP-grasp fold, A domain"/>
    <property type="match status" value="1"/>
</dbReference>
<dbReference type="PANTHER" id="PTHR43030:SF1">
    <property type="entry name" value="PHOSPHOENOLPYRUVATE SYNTHASE"/>
    <property type="match status" value="1"/>
</dbReference>
<evidence type="ECO:0000259" key="16">
    <source>
        <dbReference type="Pfam" id="PF01326"/>
    </source>
</evidence>
<comment type="pathway">
    <text evidence="3">Carbohydrate biosynthesis; gluconeogenesis.</text>
</comment>
<organism evidence="17 18">
    <name type="scientific">Pseudodesulfovibrio hydrargyri</name>
    <dbReference type="NCBI Taxonomy" id="2125990"/>
    <lineage>
        <taxon>Bacteria</taxon>
        <taxon>Pseudomonadati</taxon>
        <taxon>Thermodesulfobacteriota</taxon>
        <taxon>Desulfovibrionia</taxon>
        <taxon>Desulfovibrionales</taxon>
        <taxon>Desulfovibrionaceae</taxon>
    </lineage>
</organism>
<dbReference type="Pfam" id="PF00391">
    <property type="entry name" value="PEP-utilizers"/>
    <property type="match status" value="1"/>
</dbReference>
<feature type="domain" description="PEP-utilising enzyme mobile" evidence="15">
    <location>
        <begin position="482"/>
        <end position="553"/>
    </location>
</feature>
<feature type="domain" description="Pyruvate phosphate dikinase AMP/ATP-binding" evidence="16">
    <location>
        <begin position="135"/>
        <end position="436"/>
    </location>
</feature>
<comment type="similarity">
    <text evidence="4">Belongs to the PEP-utilizing enzyme family.</text>
</comment>
<dbReference type="EMBL" id="LKAQ01000001">
    <property type="protein sequence ID" value="OIQ52345.1"/>
    <property type="molecule type" value="Genomic_DNA"/>
</dbReference>
<dbReference type="PANTHER" id="PTHR43030">
    <property type="entry name" value="PHOSPHOENOLPYRUVATE SYNTHASE"/>
    <property type="match status" value="1"/>
</dbReference>
<dbReference type="RefSeq" id="WP_071544409.1">
    <property type="nucleotide sequence ID" value="NZ_LKAQ01000001.1"/>
</dbReference>
<keyword evidence="18" id="KW-1185">Reference proteome</keyword>
<dbReference type="InterPro" id="IPR013815">
    <property type="entry name" value="ATP_grasp_subdomain_1"/>
</dbReference>
<dbReference type="SUPFAM" id="SSF52009">
    <property type="entry name" value="Phosphohistidine domain"/>
    <property type="match status" value="1"/>
</dbReference>
<dbReference type="Gene3D" id="3.50.30.10">
    <property type="entry name" value="Phosphohistidine domain"/>
    <property type="match status" value="1"/>
</dbReference>
<keyword evidence="9" id="KW-0547">Nucleotide-binding</keyword>
<evidence type="ECO:0000256" key="3">
    <source>
        <dbReference type="ARBA" id="ARBA00004742"/>
    </source>
</evidence>
<evidence type="ECO:0000313" key="18">
    <source>
        <dbReference type="Proteomes" id="UP000181901"/>
    </source>
</evidence>
<dbReference type="SUPFAM" id="SSF56059">
    <property type="entry name" value="Glutathione synthetase ATP-binding domain-like"/>
    <property type="match status" value="1"/>
</dbReference>
<evidence type="ECO:0000256" key="6">
    <source>
        <dbReference type="ARBA" id="ARBA00021623"/>
    </source>
</evidence>
<comment type="cofactor">
    <cofactor evidence="1">
        <name>Mg(2+)</name>
        <dbReference type="ChEBI" id="CHEBI:18420"/>
    </cofactor>
</comment>
<comment type="function">
    <text evidence="2">Catalyzes the phosphorylation of pyruvate to phosphoenolpyruvate.</text>
</comment>
<evidence type="ECO:0000256" key="9">
    <source>
        <dbReference type="ARBA" id="ARBA00022741"/>
    </source>
</evidence>
<evidence type="ECO:0000256" key="7">
    <source>
        <dbReference type="ARBA" id="ARBA00022679"/>
    </source>
</evidence>
<gene>
    <name evidence="17" type="primary">ppsA_2</name>
    <name evidence="17" type="ORF">BerOc1_00820</name>
</gene>
<dbReference type="Proteomes" id="UP000181901">
    <property type="component" value="Unassembled WGS sequence"/>
</dbReference>
<evidence type="ECO:0000256" key="13">
    <source>
        <dbReference type="ARBA" id="ARBA00033470"/>
    </source>
</evidence>
<dbReference type="InterPro" id="IPR002192">
    <property type="entry name" value="PPDK_AMP/ATP-bd"/>
</dbReference>
<comment type="caution">
    <text evidence="17">The sequence shown here is derived from an EMBL/GenBank/DDBJ whole genome shotgun (WGS) entry which is preliminary data.</text>
</comment>
<evidence type="ECO:0000256" key="4">
    <source>
        <dbReference type="ARBA" id="ARBA00007837"/>
    </source>
</evidence>
<evidence type="ECO:0000256" key="8">
    <source>
        <dbReference type="ARBA" id="ARBA00022723"/>
    </source>
</evidence>
<accession>A0A1J5NL29</accession>
<evidence type="ECO:0000256" key="14">
    <source>
        <dbReference type="ARBA" id="ARBA00047700"/>
    </source>
</evidence>
<evidence type="ECO:0000256" key="12">
    <source>
        <dbReference type="ARBA" id="ARBA00022842"/>
    </source>
</evidence>
<dbReference type="OrthoDB" id="9760711at2"/>
<evidence type="ECO:0000256" key="2">
    <source>
        <dbReference type="ARBA" id="ARBA00002988"/>
    </source>
</evidence>
<keyword evidence="10" id="KW-0418">Kinase</keyword>
<evidence type="ECO:0000256" key="10">
    <source>
        <dbReference type="ARBA" id="ARBA00022777"/>
    </source>
</evidence>
<dbReference type="InterPro" id="IPR036637">
    <property type="entry name" value="Phosphohistidine_dom_sf"/>
</dbReference>
<evidence type="ECO:0000259" key="15">
    <source>
        <dbReference type="Pfam" id="PF00391"/>
    </source>
</evidence>
<comment type="catalytic activity">
    <reaction evidence="14">
        <text>pyruvate + ATP + H2O = phosphoenolpyruvate + AMP + phosphate + 2 H(+)</text>
        <dbReference type="Rhea" id="RHEA:11364"/>
        <dbReference type="ChEBI" id="CHEBI:15361"/>
        <dbReference type="ChEBI" id="CHEBI:15377"/>
        <dbReference type="ChEBI" id="CHEBI:15378"/>
        <dbReference type="ChEBI" id="CHEBI:30616"/>
        <dbReference type="ChEBI" id="CHEBI:43474"/>
        <dbReference type="ChEBI" id="CHEBI:58702"/>
        <dbReference type="ChEBI" id="CHEBI:456215"/>
        <dbReference type="EC" id="2.7.9.2"/>
    </reaction>
</comment>
<dbReference type="Pfam" id="PF01326">
    <property type="entry name" value="PPDK_N"/>
    <property type="match status" value="1"/>
</dbReference>
<dbReference type="GO" id="GO:0046872">
    <property type="term" value="F:metal ion binding"/>
    <property type="evidence" value="ECO:0007669"/>
    <property type="project" value="UniProtKB-KW"/>
</dbReference>
<keyword evidence="11" id="KW-0067">ATP-binding</keyword>
<name>A0A1J5NL29_9BACT</name>
<evidence type="ECO:0000256" key="1">
    <source>
        <dbReference type="ARBA" id="ARBA00001946"/>
    </source>
</evidence>
<dbReference type="InterPro" id="IPR006319">
    <property type="entry name" value="PEP_synth"/>
</dbReference>
<protein>
    <recommendedName>
        <fullName evidence="6">Phosphoenolpyruvate synthase</fullName>
        <ecNumber evidence="5">2.7.9.2</ecNumber>
    </recommendedName>
    <alternativeName>
        <fullName evidence="13">Pyruvate, water dikinase</fullName>
    </alternativeName>
</protein>